<feature type="region of interest" description="Disordered" evidence="1">
    <location>
        <begin position="1"/>
        <end position="21"/>
    </location>
</feature>
<protein>
    <submittedName>
        <fullName evidence="2">Uncharacterized protein</fullName>
    </submittedName>
</protein>
<accession>A0A218ZCK0</accession>
<feature type="region of interest" description="Disordered" evidence="1">
    <location>
        <begin position="164"/>
        <end position="226"/>
    </location>
</feature>
<dbReference type="EMBL" id="MZNU01000076">
    <property type="protein sequence ID" value="OWP05330.1"/>
    <property type="molecule type" value="Genomic_DNA"/>
</dbReference>
<sequence length="226" mass="24740">MARAPYNSEAGEPSATSTVASSALAFRGPRLSYEIARTNVGCWGSGDSPPPLLAATEDIGNTARRKPVAAGLTLNVDEWQAVQDKWESDRRAYRGDGVPFTALYPDLEQSFKTLRERPGEPAAEFERELLRISERGHSRRMDVWMRASARSEKSLADTAFLPETPQQRMNGPTNKMVSPLGGKSDPAKQCTRPFPDRRPCLGAPKTPVPTDAHTLDWGEPTATQSS</sequence>
<evidence type="ECO:0000313" key="3">
    <source>
        <dbReference type="Proteomes" id="UP000242519"/>
    </source>
</evidence>
<dbReference type="STRING" id="503106.A0A218ZCK0"/>
<gene>
    <name evidence="2" type="ORF">B2J93_8072</name>
</gene>
<dbReference type="OrthoDB" id="66881at2759"/>
<evidence type="ECO:0000313" key="2">
    <source>
        <dbReference type="EMBL" id="OWP05330.1"/>
    </source>
</evidence>
<feature type="compositionally biased region" description="Polar residues" evidence="1">
    <location>
        <begin position="164"/>
        <end position="176"/>
    </location>
</feature>
<dbReference type="Proteomes" id="UP000242519">
    <property type="component" value="Unassembled WGS sequence"/>
</dbReference>
<evidence type="ECO:0000256" key="1">
    <source>
        <dbReference type="SAM" id="MobiDB-lite"/>
    </source>
</evidence>
<name>A0A218ZCK0_9HELO</name>
<keyword evidence="3" id="KW-1185">Reference proteome</keyword>
<organism evidence="2 3">
    <name type="scientific">Diplocarpon coronariae</name>
    <dbReference type="NCBI Taxonomy" id="2795749"/>
    <lineage>
        <taxon>Eukaryota</taxon>
        <taxon>Fungi</taxon>
        <taxon>Dikarya</taxon>
        <taxon>Ascomycota</taxon>
        <taxon>Pezizomycotina</taxon>
        <taxon>Leotiomycetes</taxon>
        <taxon>Helotiales</taxon>
        <taxon>Drepanopezizaceae</taxon>
        <taxon>Diplocarpon</taxon>
    </lineage>
</organism>
<dbReference type="InParanoid" id="A0A218ZCK0"/>
<reference evidence="2 3" key="1">
    <citation type="submission" date="2017-04" db="EMBL/GenBank/DDBJ databases">
        <title>Draft genome sequence of Marssonina coronaria NL1: causal agent of apple blotch.</title>
        <authorList>
            <person name="Cheng Q."/>
        </authorList>
    </citation>
    <scope>NUCLEOTIDE SEQUENCE [LARGE SCALE GENOMIC DNA]</scope>
    <source>
        <strain evidence="2 3">NL1</strain>
    </source>
</reference>
<dbReference type="AlphaFoldDB" id="A0A218ZCK0"/>
<proteinExistence type="predicted"/>
<comment type="caution">
    <text evidence="2">The sequence shown here is derived from an EMBL/GenBank/DDBJ whole genome shotgun (WGS) entry which is preliminary data.</text>
</comment>